<dbReference type="Pfam" id="PF03178">
    <property type="entry name" value="CPSF_A"/>
    <property type="match status" value="1"/>
</dbReference>
<keyword evidence="2" id="KW-0539">Nucleus</keyword>
<dbReference type="InterPro" id="IPR058543">
    <property type="entry name" value="Beta-prop_RSE1/DDB1/CPSF1_2nd"/>
</dbReference>
<dbReference type="InterPro" id="IPR015943">
    <property type="entry name" value="WD40/YVTN_repeat-like_dom_sf"/>
</dbReference>
<comment type="caution">
    <text evidence="6">The sequence shown here is derived from an EMBL/GenBank/DDBJ whole genome shotgun (WGS) entry which is preliminary data.</text>
</comment>
<dbReference type="Proteomes" id="UP001634393">
    <property type="component" value="Unassembled WGS sequence"/>
</dbReference>
<evidence type="ECO:0000313" key="7">
    <source>
        <dbReference type="Proteomes" id="UP001634393"/>
    </source>
</evidence>
<feature type="domain" description="RSE1/DDB1/CPSF1 first beta-propeller" evidence="4">
    <location>
        <begin position="135"/>
        <end position="239"/>
    </location>
</feature>
<protein>
    <recommendedName>
        <fullName evidence="8">DNA damage-binding protein 1</fullName>
    </recommendedName>
</protein>
<proteinExistence type="predicted"/>
<feature type="domain" description="RSE1/DDB1/CPSF1 C-terminal" evidence="3">
    <location>
        <begin position="618"/>
        <end position="901"/>
    </location>
</feature>
<evidence type="ECO:0000256" key="1">
    <source>
        <dbReference type="ARBA" id="ARBA00004123"/>
    </source>
</evidence>
<dbReference type="Pfam" id="PF23726">
    <property type="entry name" value="Beta-prop_RSE1_2nd"/>
    <property type="match status" value="1"/>
</dbReference>
<dbReference type="EMBL" id="JBJXBP010000008">
    <property type="protein sequence ID" value="KAL3812997.1"/>
    <property type="molecule type" value="Genomic_DNA"/>
</dbReference>
<dbReference type="GO" id="GO:0005634">
    <property type="term" value="C:nucleus"/>
    <property type="evidence" value="ECO:0007669"/>
    <property type="project" value="UniProtKB-SubCell"/>
</dbReference>
<dbReference type="InterPro" id="IPR004871">
    <property type="entry name" value="RSE1/DDB1/CPSF1_C"/>
</dbReference>
<dbReference type="InterPro" id="IPR018846">
    <property type="entry name" value="Beta-prop_RSE1/DDB1/CPSF1_1st"/>
</dbReference>
<organism evidence="6 7">
    <name type="scientific">Penstemon smallii</name>
    <dbReference type="NCBI Taxonomy" id="265156"/>
    <lineage>
        <taxon>Eukaryota</taxon>
        <taxon>Viridiplantae</taxon>
        <taxon>Streptophyta</taxon>
        <taxon>Embryophyta</taxon>
        <taxon>Tracheophyta</taxon>
        <taxon>Spermatophyta</taxon>
        <taxon>Magnoliopsida</taxon>
        <taxon>eudicotyledons</taxon>
        <taxon>Gunneridae</taxon>
        <taxon>Pentapetalae</taxon>
        <taxon>asterids</taxon>
        <taxon>lamiids</taxon>
        <taxon>Lamiales</taxon>
        <taxon>Plantaginaceae</taxon>
        <taxon>Cheloneae</taxon>
        <taxon>Penstemon</taxon>
    </lineage>
</organism>
<keyword evidence="7" id="KW-1185">Reference proteome</keyword>
<evidence type="ECO:0000313" key="6">
    <source>
        <dbReference type="EMBL" id="KAL3812997.1"/>
    </source>
</evidence>
<feature type="domain" description="RSE1/DDB1/CPSF1 first beta-propeller" evidence="4">
    <location>
        <begin position="15"/>
        <end position="81"/>
    </location>
</feature>
<evidence type="ECO:0008006" key="8">
    <source>
        <dbReference type="Google" id="ProtNLM"/>
    </source>
</evidence>
<gene>
    <name evidence="6" type="ORF">ACJIZ3_014265</name>
</gene>
<dbReference type="SUPFAM" id="SSF50978">
    <property type="entry name" value="WD40 repeat-like"/>
    <property type="match status" value="1"/>
</dbReference>
<dbReference type="Pfam" id="PF10433">
    <property type="entry name" value="Beta-prop_RSE1_1st"/>
    <property type="match status" value="2"/>
</dbReference>
<dbReference type="Gene3D" id="2.130.10.10">
    <property type="entry name" value="YVTN repeat-like/Quinoprotein amine dehydrogenase"/>
    <property type="match status" value="2"/>
</dbReference>
<accession>A0ABD3RJ20</accession>
<sequence length="923" mass="103962">MGLWNYVVIAHKPGAVTHSRVGRFTGPEDLNLITASYTRIQIHLHTPEGFQLMSDVPTYGRITNLEIFRVLGETKDLLYIAIEIVEFRAYKICVLRSIWDLSDNGECIDCIPVIWPIDCIDPDVIKFVDGQLKEPFYFWLETVKVRDFKFLYGCSHPTIALLCQDSVHEDIGIHLRSVVFPINREEHFKKEEIRHLNVEIDADALITVLPPLCGVLIIGPTTVEYYNKVASKEISSKCHHCLLYGDMTVYGSNYFRYLLGSPKHLHQLLDPLQSSKGPSVEDIHCFFNFGSIVDFCMLDLEKNGQSLVASIKLEGIKGMWSLRSSTDDRYDTFCVVSFVNTMSIFAMNQENEFMETEIEGFCSDVRTKFCHGAVYNQLLQVTSNSVRLVNSNSRQLLCDWSPPECSINVATANATQVLLATSNRYLFYLEIGDQKLIETKNALFDYDISCLDINPIGDNPKNKYCVLILSLPELNVITKEHLGGGIVPRSVLLCSFEEISYLLCGLGDGQLLKFVLNTASNNELVDTKKMSLGTQQVTLWTFSSKNATHVFAASDRPTVIYSSNKTFLVIAAEGKLTISTIGDIGFIFQRIPLDVLALHICHQEQTQTFAIIQDSNIISLLDATTFEFISTYSLNEGERGNSILSCSFSDDRNVYYYCVGTARCRGELSYRFLHHARLLIWILVFSAEDRKLKLIAEKITEGPVISLHAFNGKLLAAISTKIQLYKWFHDLHIESAHDVPDLVTCVQTRGDFIIVAQKGIRMSLLYNHESGAFEEQARHNNSNSLLAPHEFLDDDIYLGADWLFNLFTVRNIEGTEEVIGQYHLGESVSRFEHGSLVMRLQDTDVGQIPTVIFAKTCGGIGVIASLPQEQYVLLEKLQLSMNKVIKGVGGSTREEWRSIIQRKDGGSLSIIEDTTMVSSIFKL</sequence>
<evidence type="ECO:0000259" key="5">
    <source>
        <dbReference type="Pfam" id="PF23726"/>
    </source>
</evidence>
<evidence type="ECO:0000259" key="4">
    <source>
        <dbReference type="Pfam" id="PF10433"/>
    </source>
</evidence>
<reference evidence="6 7" key="1">
    <citation type="submission" date="2024-12" db="EMBL/GenBank/DDBJ databases">
        <title>The unique morphological basis and parallel evolutionary history of personate flowers in Penstemon.</title>
        <authorList>
            <person name="Depatie T.H."/>
            <person name="Wessinger C.A."/>
        </authorList>
    </citation>
    <scope>NUCLEOTIDE SEQUENCE [LARGE SCALE GENOMIC DNA]</scope>
    <source>
        <strain evidence="6">WTNN_2</strain>
        <tissue evidence="6">Leaf</tissue>
    </source>
</reference>
<feature type="domain" description="RSE1/DDB1/CPSF1 second beta-propeller" evidence="5">
    <location>
        <begin position="308"/>
        <end position="570"/>
    </location>
</feature>
<dbReference type="InterPro" id="IPR050358">
    <property type="entry name" value="RSE1/DDB1/CFT1"/>
</dbReference>
<evidence type="ECO:0000259" key="3">
    <source>
        <dbReference type="Pfam" id="PF03178"/>
    </source>
</evidence>
<dbReference type="InterPro" id="IPR036322">
    <property type="entry name" value="WD40_repeat_dom_sf"/>
</dbReference>
<dbReference type="PANTHER" id="PTHR10644">
    <property type="entry name" value="DNA REPAIR/RNA PROCESSING CPSF FAMILY"/>
    <property type="match status" value="1"/>
</dbReference>
<evidence type="ECO:0000256" key="2">
    <source>
        <dbReference type="ARBA" id="ARBA00023242"/>
    </source>
</evidence>
<comment type="subcellular location">
    <subcellularLocation>
        <location evidence="1">Nucleus</location>
    </subcellularLocation>
</comment>
<dbReference type="AlphaFoldDB" id="A0ABD3RJ20"/>
<name>A0ABD3RJ20_9LAMI</name>